<reference evidence="1" key="1">
    <citation type="submission" date="2014-11" db="EMBL/GenBank/DDBJ databases">
        <authorList>
            <person name="Amaro Gonzalez C."/>
        </authorList>
    </citation>
    <scope>NUCLEOTIDE SEQUENCE</scope>
</reference>
<dbReference type="EMBL" id="GBXM01098087">
    <property type="protein sequence ID" value="JAH10490.1"/>
    <property type="molecule type" value="Transcribed_RNA"/>
</dbReference>
<dbReference type="AlphaFoldDB" id="A0A0E9Q2C7"/>
<accession>A0A0E9Q2C7</accession>
<sequence>MSWKRSYTQFMIKCTVIVPVGRVCGTQCFCLPIMNEAFWLSAPYPHTCRSRWGLKLTVLTETQCPKVETLSIHIHIRIHCTPALRELFF</sequence>
<reference evidence="1" key="2">
    <citation type="journal article" date="2015" name="Fish Shellfish Immunol.">
        <title>Early steps in the European eel (Anguilla anguilla)-Vibrio vulnificus interaction in the gills: Role of the RtxA13 toxin.</title>
        <authorList>
            <person name="Callol A."/>
            <person name="Pajuelo D."/>
            <person name="Ebbesson L."/>
            <person name="Teles M."/>
            <person name="MacKenzie S."/>
            <person name="Amaro C."/>
        </authorList>
    </citation>
    <scope>NUCLEOTIDE SEQUENCE</scope>
</reference>
<organism evidence="1">
    <name type="scientific">Anguilla anguilla</name>
    <name type="common">European freshwater eel</name>
    <name type="synonym">Muraena anguilla</name>
    <dbReference type="NCBI Taxonomy" id="7936"/>
    <lineage>
        <taxon>Eukaryota</taxon>
        <taxon>Metazoa</taxon>
        <taxon>Chordata</taxon>
        <taxon>Craniata</taxon>
        <taxon>Vertebrata</taxon>
        <taxon>Euteleostomi</taxon>
        <taxon>Actinopterygii</taxon>
        <taxon>Neopterygii</taxon>
        <taxon>Teleostei</taxon>
        <taxon>Anguilliformes</taxon>
        <taxon>Anguillidae</taxon>
        <taxon>Anguilla</taxon>
    </lineage>
</organism>
<protein>
    <submittedName>
        <fullName evidence="1">Uncharacterized protein</fullName>
    </submittedName>
</protein>
<evidence type="ECO:0000313" key="1">
    <source>
        <dbReference type="EMBL" id="JAH10490.1"/>
    </source>
</evidence>
<proteinExistence type="predicted"/>
<name>A0A0E9Q2C7_ANGAN</name>